<feature type="domain" description="Carboxylesterase type B" evidence="6">
    <location>
        <begin position="3"/>
        <end position="221"/>
    </location>
</feature>
<comment type="caution">
    <text evidence="7">The sequence shown here is derived from an EMBL/GenBank/DDBJ whole genome shotgun (WGS) entry which is preliminary data.</text>
</comment>
<keyword evidence="2" id="KW-0677">Repeat</keyword>
<reference evidence="7" key="1">
    <citation type="submission" date="2021-02" db="EMBL/GenBank/DDBJ databases">
        <authorList>
            <person name="Nowell W R."/>
        </authorList>
    </citation>
    <scope>NUCLEOTIDE SEQUENCE</scope>
</reference>
<dbReference type="PANTHER" id="PTHR43142">
    <property type="entry name" value="CARBOXYLIC ESTER HYDROLASE"/>
    <property type="match status" value="1"/>
</dbReference>
<dbReference type="EMBL" id="CAJNOT010000161">
    <property type="protein sequence ID" value="CAF0871867.1"/>
    <property type="molecule type" value="Genomic_DNA"/>
</dbReference>
<dbReference type="InterPro" id="IPR029058">
    <property type="entry name" value="AB_hydrolase_fold"/>
</dbReference>
<proteinExistence type="inferred from homology"/>
<dbReference type="Proteomes" id="UP000663864">
    <property type="component" value="Unassembled WGS sequence"/>
</dbReference>
<name>A0A813XI44_9BILA</name>
<dbReference type="InterPro" id="IPR002018">
    <property type="entry name" value="CarbesteraseB"/>
</dbReference>
<gene>
    <name evidence="7" type="ORF">ZHD862_LOCUS5920</name>
</gene>
<evidence type="ECO:0000313" key="7">
    <source>
        <dbReference type="EMBL" id="CAF0871867.1"/>
    </source>
</evidence>
<dbReference type="EC" id="3.1.1.-" evidence="5"/>
<dbReference type="GO" id="GO:0016787">
    <property type="term" value="F:hydrolase activity"/>
    <property type="evidence" value="ECO:0007669"/>
    <property type="project" value="UniProtKB-KW"/>
</dbReference>
<dbReference type="InterPro" id="IPR001258">
    <property type="entry name" value="NHL_repeat"/>
</dbReference>
<dbReference type="InterPro" id="IPR019826">
    <property type="entry name" value="Carboxylesterase_B_AS"/>
</dbReference>
<evidence type="ECO:0000256" key="1">
    <source>
        <dbReference type="ARBA" id="ARBA00005964"/>
    </source>
</evidence>
<dbReference type="PROSITE" id="PS00122">
    <property type="entry name" value="CARBOXYLESTERASE_B_1"/>
    <property type="match status" value="1"/>
</dbReference>
<protein>
    <recommendedName>
        <fullName evidence="5">Carboxylic ester hydrolase</fullName>
        <ecNumber evidence="5">3.1.1.-</ecNumber>
    </recommendedName>
</protein>
<dbReference type="SUPFAM" id="SSF101898">
    <property type="entry name" value="NHL repeat"/>
    <property type="match status" value="1"/>
</dbReference>
<evidence type="ECO:0000256" key="2">
    <source>
        <dbReference type="ARBA" id="ARBA00022737"/>
    </source>
</evidence>
<dbReference type="Gene3D" id="3.40.50.1820">
    <property type="entry name" value="alpha/beta hydrolase"/>
    <property type="match status" value="1"/>
</dbReference>
<evidence type="ECO:0000259" key="6">
    <source>
        <dbReference type="Pfam" id="PF00135"/>
    </source>
</evidence>
<evidence type="ECO:0000256" key="3">
    <source>
        <dbReference type="ARBA" id="ARBA00022801"/>
    </source>
</evidence>
<accession>A0A813XI44</accession>
<feature type="repeat" description="NHL" evidence="4">
    <location>
        <begin position="544"/>
        <end position="581"/>
    </location>
</feature>
<dbReference type="Gene3D" id="2.40.10.500">
    <property type="match status" value="1"/>
</dbReference>
<dbReference type="Pfam" id="PF01436">
    <property type="entry name" value="NHL"/>
    <property type="match status" value="1"/>
</dbReference>
<evidence type="ECO:0000256" key="5">
    <source>
        <dbReference type="RuleBase" id="RU361235"/>
    </source>
</evidence>
<dbReference type="InterPro" id="IPR011042">
    <property type="entry name" value="6-blade_b-propeller_TolB-like"/>
</dbReference>
<dbReference type="PROSITE" id="PS51125">
    <property type="entry name" value="NHL"/>
    <property type="match status" value="1"/>
</dbReference>
<dbReference type="Pfam" id="PF00135">
    <property type="entry name" value="COesterase"/>
    <property type="match status" value="1"/>
</dbReference>
<dbReference type="SUPFAM" id="SSF53474">
    <property type="entry name" value="alpha/beta-Hydrolases"/>
    <property type="match status" value="1"/>
</dbReference>
<dbReference type="PANTHER" id="PTHR43142:SF1">
    <property type="entry name" value="CARBOXYLIC ESTER HYDROLASE"/>
    <property type="match status" value="1"/>
</dbReference>
<evidence type="ECO:0000313" key="8">
    <source>
        <dbReference type="Proteomes" id="UP000663864"/>
    </source>
</evidence>
<evidence type="ECO:0000256" key="4">
    <source>
        <dbReference type="PROSITE-ProRule" id="PRU00504"/>
    </source>
</evidence>
<dbReference type="CDD" id="cd05819">
    <property type="entry name" value="NHL"/>
    <property type="match status" value="1"/>
</dbReference>
<organism evidence="7 8">
    <name type="scientific">Rotaria sordida</name>
    <dbReference type="NCBI Taxonomy" id="392033"/>
    <lineage>
        <taxon>Eukaryota</taxon>
        <taxon>Metazoa</taxon>
        <taxon>Spiralia</taxon>
        <taxon>Gnathifera</taxon>
        <taxon>Rotifera</taxon>
        <taxon>Eurotatoria</taxon>
        <taxon>Bdelloidea</taxon>
        <taxon>Philodinida</taxon>
        <taxon>Philodinidae</taxon>
        <taxon>Rotaria</taxon>
    </lineage>
</organism>
<dbReference type="Gene3D" id="2.120.10.30">
    <property type="entry name" value="TolB, C-terminal domain"/>
    <property type="match status" value="2"/>
</dbReference>
<keyword evidence="3 5" id="KW-0378">Hydrolase</keyword>
<dbReference type="AlphaFoldDB" id="A0A813XI44"/>
<comment type="similarity">
    <text evidence="1 5">Belongs to the type-B carboxylesterase/lipase family.</text>
</comment>
<sequence>MAQTQQGVYIGRQVTINGTNVNYWYGIPYAQQPVGNLRWMPPRDLAISNGTKDANIPNSCPQIYSFGVLRTEACLTLNVHAPKNANNLPVYVWIHGGGFYIGFGAQYDATPFVSTSIINSVPVVVVTINYRLGLLGFLADEALYGERTGINNRSTTGNYGILDQIMALDWIKKNIAGFGGNPEQITVGGESAGGITITILLTSPLVANGTFQRAIVQSGKCQLFESDMTTGQINSSPLSRDSLVGIAQLSSDMYTDYGHPCSQDNNNIFLICTNGTFQCPSRTFFQDSICRRQKSQGESCTSTIECRTDLNYSCLQFFKCGPLSVLEGETVAGYENGTAGNDSIGLDTPLSVYILSDNYFYVTDSNNARVQHYSLGSKIGSRVAGDGTVGSGASQLGKLAAGIYVNRKTQDLYIADNANQRVQLWPINATIGYTVFGSVSTGLNNIIGIRVDSLDNIYVSEYLKGRIVRWSSNTTNLTVVAGNGTSGSTAELLNSPRQIDLDASSQYLYIADYNNHRIQMWHISNNGSLTVGRGITVAGGNGAGPESSQLNYPRAVVVSYKNGAIYVSDSHNNRVQRWEMNASYGVTIAGSPSGQSGSSASLLFYPTGLALDPNETYLFVCDTGNNRVQRFRLI</sequence>